<evidence type="ECO:0000313" key="3">
    <source>
        <dbReference type="EMBL" id="KAA1131407.1"/>
    </source>
</evidence>
<reference evidence="4 5" key="1">
    <citation type="submission" date="2019-05" db="EMBL/GenBank/DDBJ databases">
        <title>Emergence of the Ug99 lineage of the wheat stem rust pathogen through somatic hybridization.</title>
        <authorList>
            <person name="Li F."/>
            <person name="Upadhyaya N.M."/>
            <person name="Sperschneider J."/>
            <person name="Matny O."/>
            <person name="Nguyen-Phuc H."/>
            <person name="Mago R."/>
            <person name="Raley C."/>
            <person name="Miller M.E."/>
            <person name="Silverstein K.A.T."/>
            <person name="Henningsen E."/>
            <person name="Hirsch C.D."/>
            <person name="Visser B."/>
            <person name="Pretorius Z.A."/>
            <person name="Steffenson B.J."/>
            <person name="Schwessinger B."/>
            <person name="Dodds P.N."/>
            <person name="Figueroa M."/>
        </authorList>
    </citation>
    <scope>NUCLEOTIDE SEQUENCE [LARGE SCALE GENOMIC DNA]</scope>
    <source>
        <strain evidence="2">21-0</strain>
        <strain evidence="3 5">Ug99</strain>
    </source>
</reference>
<evidence type="ECO:0000313" key="4">
    <source>
        <dbReference type="Proteomes" id="UP000324748"/>
    </source>
</evidence>
<dbReference type="PROSITE" id="PS51257">
    <property type="entry name" value="PROKAR_LIPOPROTEIN"/>
    <property type="match status" value="1"/>
</dbReference>
<feature type="signal peptide" evidence="1">
    <location>
        <begin position="1"/>
        <end position="24"/>
    </location>
</feature>
<organism evidence="3 5">
    <name type="scientific">Puccinia graminis f. sp. tritici</name>
    <dbReference type="NCBI Taxonomy" id="56615"/>
    <lineage>
        <taxon>Eukaryota</taxon>
        <taxon>Fungi</taxon>
        <taxon>Dikarya</taxon>
        <taxon>Basidiomycota</taxon>
        <taxon>Pucciniomycotina</taxon>
        <taxon>Pucciniomycetes</taxon>
        <taxon>Pucciniales</taxon>
        <taxon>Pucciniaceae</taxon>
        <taxon>Puccinia</taxon>
    </lineage>
</organism>
<feature type="chain" id="PRO_5036138243" description="Secreted protein" evidence="1">
    <location>
        <begin position="25"/>
        <end position="120"/>
    </location>
</feature>
<protein>
    <recommendedName>
        <fullName evidence="6">Secreted protein</fullName>
    </recommendedName>
</protein>
<evidence type="ECO:0000313" key="2">
    <source>
        <dbReference type="EMBL" id="KAA1080449.1"/>
    </source>
</evidence>
<comment type="caution">
    <text evidence="3">The sequence shown here is derived from an EMBL/GenBank/DDBJ whole genome shotgun (WGS) entry which is preliminary data.</text>
</comment>
<dbReference type="AlphaFoldDB" id="A0A5B0S0M7"/>
<evidence type="ECO:0000313" key="5">
    <source>
        <dbReference type="Proteomes" id="UP000325313"/>
    </source>
</evidence>
<keyword evidence="1" id="KW-0732">Signal</keyword>
<evidence type="ECO:0000256" key="1">
    <source>
        <dbReference type="SAM" id="SignalP"/>
    </source>
</evidence>
<gene>
    <name evidence="2" type="ORF">PGT21_007619</name>
    <name evidence="3" type="ORF">PGTUg99_004502</name>
</gene>
<sequence length="120" mass="13520">MKSSTSLQALDWALLACAFVGSTGSCAYRAWSHSPQVLLFRYPQSRAFRNFSASNLRSSWVRLQLIHKLPVELGTPVHVLLVLHPPSKQPGHARTLHMRFELIFTAVCVVRITQLTFNFG</sequence>
<accession>A0A5B0S0M7</accession>
<dbReference type="EMBL" id="VDEP01000103">
    <property type="protein sequence ID" value="KAA1131407.1"/>
    <property type="molecule type" value="Genomic_DNA"/>
</dbReference>
<evidence type="ECO:0008006" key="6">
    <source>
        <dbReference type="Google" id="ProtNLM"/>
    </source>
</evidence>
<proteinExistence type="predicted"/>
<dbReference type="Proteomes" id="UP000325313">
    <property type="component" value="Unassembled WGS sequence"/>
</dbReference>
<dbReference type="EMBL" id="VSWC01000131">
    <property type="protein sequence ID" value="KAA1080449.1"/>
    <property type="molecule type" value="Genomic_DNA"/>
</dbReference>
<dbReference type="Proteomes" id="UP000324748">
    <property type="component" value="Unassembled WGS sequence"/>
</dbReference>
<name>A0A5B0S0M7_PUCGR</name>
<keyword evidence="4" id="KW-1185">Reference proteome</keyword>